<feature type="compositionally biased region" description="Polar residues" evidence="1">
    <location>
        <begin position="30"/>
        <end position="48"/>
    </location>
</feature>
<feature type="chain" id="PRO_5046427641" evidence="2">
    <location>
        <begin position="29"/>
        <end position="114"/>
    </location>
</feature>
<reference evidence="3 4" key="1">
    <citation type="submission" date="2022-04" db="EMBL/GenBank/DDBJ databases">
        <authorList>
            <person name="Grouzdev D.S."/>
            <person name="Pantiukh K.S."/>
            <person name="Krutkina M.S."/>
        </authorList>
    </citation>
    <scope>NUCLEOTIDE SEQUENCE [LARGE SCALE GENOMIC DNA]</scope>
    <source>
        <strain evidence="3 4">6x-1</strain>
    </source>
</reference>
<dbReference type="EMBL" id="JALKCH010000007">
    <property type="protein sequence ID" value="MCK0197786.1"/>
    <property type="molecule type" value="Genomic_DNA"/>
</dbReference>
<dbReference type="RefSeq" id="WP_247029675.1">
    <property type="nucleotide sequence ID" value="NZ_JALKCH010000007.1"/>
</dbReference>
<keyword evidence="2" id="KW-0732">Signal</keyword>
<feature type="region of interest" description="Disordered" evidence="1">
    <location>
        <begin position="29"/>
        <end position="114"/>
    </location>
</feature>
<evidence type="ECO:0000313" key="4">
    <source>
        <dbReference type="Proteomes" id="UP001203284"/>
    </source>
</evidence>
<name>A0ABT0DCU8_9HYPH</name>
<gene>
    <name evidence="3" type="ORF">MWN34_12785</name>
</gene>
<dbReference type="Proteomes" id="UP001203284">
    <property type="component" value="Unassembled WGS sequence"/>
</dbReference>
<evidence type="ECO:0000256" key="1">
    <source>
        <dbReference type="SAM" id="MobiDB-lite"/>
    </source>
</evidence>
<evidence type="ECO:0000313" key="3">
    <source>
        <dbReference type="EMBL" id="MCK0197786.1"/>
    </source>
</evidence>
<organism evidence="3 4">
    <name type="scientific">Ancylobacter crimeensis</name>
    <dbReference type="NCBI Taxonomy" id="2579147"/>
    <lineage>
        <taxon>Bacteria</taxon>
        <taxon>Pseudomonadati</taxon>
        <taxon>Pseudomonadota</taxon>
        <taxon>Alphaproteobacteria</taxon>
        <taxon>Hyphomicrobiales</taxon>
        <taxon>Xanthobacteraceae</taxon>
        <taxon>Ancylobacter</taxon>
    </lineage>
</organism>
<evidence type="ECO:0000256" key="2">
    <source>
        <dbReference type="SAM" id="SignalP"/>
    </source>
</evidence>
<accession>A0ABT0DCU8</accession>
<sequence>MRFTARFIAAAVLVGAAFGMGLSQPARAQESVTVHPNPENGVTTTVQPNGGMKIEFPAKNDSNYLNYGPLPDDPGADKSQDYMNQAGGDDLESVGDGMGSDFDADLLPDSDSAP</sequence>
<comment type="caution">
    <text evidence="3">The sequence shown here is derived from an EMBL/GenBank/DDBJ whole genome shotgun (WGS) entry which is preliminary data.</text>
</comment>
<keyword evidence="4" id="KW-1185">Reference proteome</keyword>
<proteinExistence type="predicted"/>
<protein>
    <submittedName>
        <fullName evidence="3">Uncharacterized protein</fullName>
    </submittedName>
</protein>
<feature type="signal peptide" evidence="2">
    <location>
        <begin position="1"/>
        <end position="28"/>
    </location>
</feature>